<proteinExistence type="predicted"/>
<keyword evidence="2" id="KW-0732">Signal</keyword>
<reference evidence="3 4" key="1">
    <citation type="submission" date="2018-02" db="EMBL/GenBank/DDBJ databases">
        <title>Genomic Encyclopedia of Archaeal and Bacterial Type Strains, Phase II (KMG-II): from individual species to whole genera.</title>
        <authorList>
            <person name="Goeker M."/>
        </authorList>
    </citation>
    <scope>NUCLEOTIDE SEQUENCE [LARGE SCALE GENOMIC DNA]</scope>
    <source>
        <strain evidence="3 4">YU 961-1</strain>
    </source>
</reference>
<sequence>MSTTPPTPVSVSRRVLLLSTLATGLVACTPTPASPPPPDPLAALAARARADAALASAIASATPALAGVAEEVAKVRGEHAAVLQKEVDRERPPKPSSSAAPTTTAAPTVPSNPKAALAEGLKGASDEASEVAVAVPRHRAGMVGSVAAGCVSLLEVLA</sequence>
<organism evidence="3 4">
    <name type="scientific">Actinokineospora auranticolor</name>
    <dbReference type="NCBI Taxonomy" id="155976"/>
    <lineage>
        <taxon>Bacteria</taxon>
        <taxon>Bacillati</taxon>
        <taxon>Actinomycetota</taxon>
        <taxon>Actinomycetes</taxon>
        <taxon>Pseudonocardiales</taxon>
        <taxon>Pseudonocardiaceae</taxon>
        <taxon>Actinokineospora</taxon>
    </lineage>
</organism>
<name>A0A2S6GQG7_9PSEU</name>
<dbReference type="InterPro" id="IPR006311">
    <property type="entry name" value="TAT_signal"/>
</dbReference>
<evidence type="ECO:0000256" key="1">
    <source>
        <dbReference type="SAM" id="MobiDB-lite"/>
    </source>
</evidence>
<dbReference type="Proteomes" id="UP000239203">
    <property type="component" value="Unassembled WGS sequence"/>
</dbReference>
<gene>
    <name evidence="3" type="ORF">CLV40_10786</name>
</gene>
<dbReference type="PROSITE" id="PS51318">
    <property type="entry name" value="TAT"/>
    <property type="match status" value="1"/>
</dbReference>
<accession>A0A2S6GQG7</accession>
<dbReference type="EMBL" id="PTIX01000007">
    <property type="protein sequence ID" value="PPK67423.1"/>
    <property type="molecule type" value="Genomic_DNA"/>
</dbReference>
<evidence type="ECO:0000313" key="4">
    <source>
        <dbReference type="Proteomes" id="UP000239203"/>
    </source>
</evidence>
<feature type="region of interest" description="Disordered" evidence="1">
    <location>
        <begin position="80"/>
        <end position="122"/>
    </location>
</feature>
<evidence type="ECO:0000256" key="2">
    <source>
        <dbReference type="SAM" id="SignalP"/>
    </source>
</evidence>
<feature type="signal peptide" evidence="2">
    <location>
        <begin position="1"/>
        <end position="33"/>
    </location>
</feature>
<dbReference type="AlphaFoldDB" id="A0A2S6GQG7"/>
<evidence type="ECO:0000313" key="3">
    <source>
        <dbReference type="EMBL" id="PPK67423.1"/>
    </source>
</evidence>
<dbReference type="RefSeq" id="WP_104479542.1">
    <property type="nucleotide sequence ID" value="NZ_CP154825.1"/>
</dbReference>
<feature type="chain" id="PRO_5015503343" evidence="2">
    <location>
        <begin position="34"/>
        <end position="158"/>
    </location>
</feature>
<comment type="caution">
    <text evidence="3">The sequence shown here is derived from an EMBL/GenBank/DDBJ whole genome shotgun (WGS) entry which is preliminary data.</text>
</comment>
<protein>
    <submittedName>
        <fullName evidence="3">Uncharacterized protein</fullName>
    </submittedName>
</protein>
<feature type="compositionally biased region" description="Low complexity" evidence="1">
    <location>
        <begin position="96"/>
        <end position="113"/>
    </location>
</feature>
<keyword evidence="4" id="KW-1185">Reference proteome</keyword>
<feature type="compositionally biased region" description="Basic and acidic residues" evidence="1">
    <location>
        <begin position="80"/>
        <end position="93"/>
    </location>
</feature>